<accession>A0A315V983</accession>
<gene>
    <name evidence="16" type="ORF">CCH79_00005545</name>
</gene>
<feature type="active site" description="Nucleophile" evidence="13">
    <location>
        <position position="332"/>
    </location>
</feature>
<reference evidence="16 17" key="1">
    <citation type="journal article" date="2018" name="G3 (Bethesda)">
        <title>A High-Quality Reference Genome for the Invasive Mosquitofish Gambusia affinis Using a Chicago Library.</title>
        <authorList>
            <person name="Hoffberg S.L."/>
            <person name="Troendle N.J."/>
            <person name="Glenn T.C."/>
            <person name="Mahmud O."/>
            <person name="Louha S."/>
            <person name="Chalopin D."/>
            <person name="Bennetzen J.L."/>
            <person name="Mauricio R."/>
        </authorList>
    </citation>
    <scope>NUCLEOTIDE SEQUENCE [LARGE SCALE GENOMIC DNA]</scope>
    <source>
        <strain evidence="16">NE01/NJP1002.9</strain>
        <tissue evidence="16">Muscle</tissue>
    </source>
</reference>
<dbReference type="GO" id="GO:0006508">
    <property type="term" value="P:proteolysis"/>
    <property type="evidence" value="ECO:0007669"/>
    <property type="project" value="UniProtKB-KW"/>
</dbReference>
<dbReference type="Gene3D" id="3.60.20.30">
    <property type="entry name" value="(Glycosyl)asparaginase"/>
    <property type="match status" value="1"/>
</dbReference>
<name>A0A315V983_GAMAF</name>
<proteinExistence type="inferred from homology"/>
<dbReference type="PANTHER" id="PTHR10188:SF6">
    <property type="entry name" value="N(4)-(BETA-N-ACETYLGLUCOSAMINYL)-L-ASPARAGINASE"/>
    <property type="match status" value="1"/>
</dbReference>
<keyword evidence="2" id="KW-0645">Protease</keyword>
<evidence type="ECO:0000256" key="4">
    <source>
        <dbReference type="ARBA" id="ARBA00022813"/>
    </source>
</evidence>
<comment type="similarity">
    <text evidence="1">Belongs to the Ntn-hydrolase family.</text>
</comment>
<keyword evidence="4" id="KW-0068">Autocatalytic cleavage</keyword>
<keyword evidence="3" id="KW-0378">Hydrolase</keyword>
<dbReference type="AlphaFoldDB" id="A0A315V983"/>
<dbReference type="CDD" id="cd04513">
    <property type="entry name" value="Glycosylasparaginase"/>
    <property type="match status" value="1"/>
</dbReference>
<dbReference type="Pfam" id="PF01112">
    <property type="entry name" value="Asparaginase_2"/>
    <property type="match status" value="1"/>
</dbReference>
<evidence type="ECO:0000256" key="12">
    <source>
        <dbReference type="ARBA" id="ARBA00080645"/>
    </source>
</evidence>
<feature type="site" description="Cleavage; by autolysis" evidence="15">
    <location>
        <begin position="331"/>
        <end position="332"/>
    </location>
</feature>
<evidence type="ECO:0000256" key="1">
    <source>
        <dbReference type="ARBA" id="ARBA00010872"/>
    </source>
</evidence>
<dbReference type="PANTHER" id="PTHR10188">
    <property type="entry name" value="L-ASPARAGINASE"/>
    <property type="match status" value="1"/>
</dbReference>
<comment type="function">
    <text evidence="6">Cleaves the GlcNAc-Asn bond which joins oligosaccharides to the peptide of asparagine-linked glycoproteins.</text>
</comment>
<dbReference type="EMBL" id="NHOQ01002284">
    <property type="protein sequence ID" value="PWA18613.1"/>
    <property type="molecule type" value="Genomic_DNA"/>
</dbReference>
<feature type="binding site" evidence="14">
    <location>
        <begin position="360"/>
        <end position="363"/>
    </location>
    <ligand>
        <name>substrate</name>
    </ligand>
</feature>
<dbReference type="GO" id="GO:0008233">
    <property type="term" value="F:peptidase activity"/>
    <property type="evidence" value="ECO:0007669"/>
    <property type="project" value="UniProtKB-KW"/>
</dbReference>
<evidence type="ECO:0000256" key="15">
    <source>
        <dbReference type="PIRSR" id="PIRSR600246-3"/>
    </source>
</evidence>
<evidence type="ECO:0000256" key="6">
    <source>
        <dbReference type="ARBA" id="ARBA00053295"/>
    </source>
</evidence>
<evidence type="ECO:0000313" key="16">
    <source>
        <dbReference type="EMBL" id="PWA18613.1"/>
    </source>
</evidence>
<evidence type="ECO:0000256" key="7">
    <source>
        <dbReference type="ARBA" id="ARBA00066729"/>
    </source>
</evidence>
<evidence type="ECO:0000256" key="8">
    <source>
        <dbReference type="ARBA" id="ARBA00067727"/>
    </source>
</evidence>
<dbReference type="GO" id="GO:0005764">
    <property type="term" value="C:lysosome"/>
    <property type="evidence" value="ECO:0007669"/>
    <property type="project" value="TreeGrafter"/>
</dbReference>
<evidence type="ECO:0000256" key="14">
    <source>
        <dbReference type="PIRSR" id="PIRSR600246-2"/>
    </source>
</evidence>
<feature type="binding site" evidence="14">
    <location>
        <begin position="383"/>
        <end position="386"/>
    </location>
    <ligand>
        <name>substrate</name>
    </ligand>
</feature>
<comment type="catalytic activity">
    <reaction evidence="5">
        <text>N(4)-(beta-N-acetyl-D-glucosaminyl)-L-asparagine + H2O = N-acetyl-beta-D-glucosaminylamine + L-aspartate + H(+)</text>
        <dbReference type="Rhea" id="RHEA:11544"/>
        <dbReference type="ChEBI" id="CHEBI:15377"/>
        <dbReference type="ChEBI" id="CHEBI:15378"/>
        <dbReference type="ChEBI" id="CHEBI:15947"/>
        <dbReference type="ChEBI" id="CHEBI:29991"/>
        <dbReference type="ChEBI" id="CHEBI:58080"/>
        <dbReference type="EC" id="3.5.1.26"/>
    </reaction>
</comment>
<organism evidence="16 17">
    <name type="scientific">Gambusia affinis</name>
    <name type="common">Western mosquitofish</name>
    <name type="synonym">Heterandria affinis</name>
    <dbReference type="NCBI Taxonomy" id="33528"/>
    <lineage>
        <taxon>Eukaryota</taxon>
        <taxon>Metazoa</taxon>
        <taxon>Chordata</taxon>
        <taxon>Craniata</taxon>
        <taxon>Vertebrata</taxon>
        <taxon>Euteleostomi</taxon>
        <taxon>Actinopterygii</taxon>
        <taxon>Neopterygii</taxon>
        <taxon>Teleostei</taxon>
        <taxon>Neoteleostei</taxon>
        <taxon>Acanthomorphata</taxon>
        <taxon>Ovalentaria</taxon>
        <taxon>Atherinomorphae</taxon>
        <taxon>Cyprinodontiformes</taxon>
        <taxon>Poeciliidae</taxon>
        <taxon>Poeciliinae</taxon>
        <taxon>Gambusia</taxon>
    </lineage>
</organism>
<dbReference type="InterPro" id="IPR000246">
    <property type="entry name" value="Peptidase_T2"/>
</dbReference>
<dbReference type="Proteomes" id="UP000250572">
    <property type="component" value="Unassembled WGS sequence"/>
</dbReference>
<evidence type="ECO:0000256" key="5">
    <source>
        <dbReference type="ARBA" id="ARBA00050421"/>
    </source>
</evidence>
<evidence type="ECO:0000313" key="17">
    <source>
        <dbReference type="Proteomes" id="UP000250572"/>
    </source>
</evidence>
<evidence type="ECO:0000256" key="2">
    <source>
        <dbReference type="ARBA" id="ARBA00022670"/>
    </source>
</evidence>
<dbReference type="EC" id="3.5.1.26" evidence="7"/>
<keyword evidence="17" id="KW-1185">Reference proteome</keyword>
<dbReference type="InterPro" id="IPR029055">
    <property type="entry name" value="Ntn_hydrolases_N"/>
</dbReference>
<sequence>MRMRMLATRSAALLSNMHLSAGKLRIPSLASASACSLVYLHRHAAEEWRGALRGLATVGPPAEMRGKGEFFHSETLLTFKDPMLSVSDNQLHNRKLFCFGGKNNIEHKALDPKMVKLKANNGSSAQIAFLLQKDKTCRQLSDLNGPVVCEVHLKPSTRVFKCITCDSERRTWHALQSGGSVLDAVEKGCARCEMDQCDGTVGFGGSPDETGETTLDAMIMNGNSMEVGAVADLRRIKNAIGVARAVMERTEHTLLVGESASVFAENMGFVAEDLTTNESLNVFSQWLKGNCQPNYRKNVSPDPSTSCGPYGPKAAQTQYNGERQINIHSHDTIGMIAMDKDGHMAAGTSTNGLSHKVPGRVGDSPIIGAGAYADSSAGAAAATGDGDIMMRFLPSYLAVELMRNGADPSAACKSAISRIKRHYSDFFGAIICANTTGHYGAACNKVPTLTEFHYMVADSESDTAVLKSVPCF</sequence>
<evidence type="ECO:0000256" key="13">
    <source>
        <dbReference type="PIRSR" id="PIRSR600246-1"/>
    </source>
</evidence>
<dbReference type="SUPFAM" id="SSF56235">
    <property type="entry name" value="N-terminal nucleophile aminohydrolases (Ntn hydrolases)"/>
    <property type="match status" value="1"/>
</dbReference>
<evidence type="ECO:0000256" key="10">
    <source>
        <dbReference type="ARBA" id="ARBA00078726"/>
    </source>
</evidence>
<protein>
    <recommendedName>
        <fullName evidence="8">N(4)-(Beta-N-acetylglucosaminyl)-L-asparaginase</fullName>
        <ecNumber evidence="7">3.5.1.26</ecNumber>
    </recommendedName>
    <alternativeName>
        <fullName evidence="11">Aspartylglucosaminidase</fullName>
    </alternativeName>
    <alternativeName>
        <fullName evidence="10">Glycosylasparaginase</fullName>
    </alternativeName>
    <alternativeName>
        <fullName evidence="9">N(4)-(beta-N-acetylglucosaminyl)-L-asparaginase</fullName>
    </alternativeName>
    <alternativeName>
        <fullName evidence="12">N4-(N-acetyl-beta-glucosaminyl)-L-asparagine amidase</fullName>
    </alternativeName>
</protein>
<comment type="caution">
    <text evidence="16">The sequence shown here is derived from an EMBL/GenBank/DDBJ whole genome shotgun (WGS) entry which is preliminary data.</text>
</comment>
<dbReference type="GO" id="GO:0003948">
    <property type="term" value="F:N4-(beta-N-acetylglucosaminyl)-L-asparaginase activity"/>
    <property type="evidence" value="ECO:0007669"/>
    <property type="project" value="UniProtKB-EC"/>
</dbReference>
<dbReference type="STRING" id="33528.ENSGAFP00000025096"/>
<evidence type="ECO:0000256" key="3">
    <source>
        <dbReference type="ARBA" id="ARBA00022801"/>
    </source>
</evidence>
<evidence type="ECO:0000256" key="11">
    <source>
        <dbReference type="ARBA" id="ARBA00079301"/>
    </source>
</evidence>
<dbReference type="FunFam" id="3.60.20.30:FF:000003">
    <property type="entry name" value="N(4)-(Beta-N-acetylglucosaminyl)-L-asparaginase isoform X1"/>
    <property type="match status" value="1"/>
</dbReference>
<evidence type="ECO:0000256" key="9">
    <source>
        <dbReference type="ARBA" id="ARBA00071391"/>
    </source>
</evidence>